<feature type="transmembrane region" description="Helical" evidence="1">
    <location>
        <begin position="32"/>
        <end position="54"/>
    </location>
</feature>
<accession>A0A9Q0RTP1</accession>
<organism evidence="2 3">
    <name type="scientific">Pseudolycoriella hygida</name>
    <dbReference type="NCBI Taxonomy" id="35572"/>
    <lineage>
        <taxon>Eukaryota</taxon>
        <taxon>Metazoa</taxon>
        <taxon>Ecdysozoa</taxon>
        <taxon>Arthropoda</taxon>
        <taxon>Hexapoda</taxon>
        <taxon>Insecta</taxon>
        <taxon>Pterygota</taxon>
        <taxon>Neoptera</taxon>
        <taxon>Endopterygota</taxon>
        <taxon>Diptera</taxon>
        <taxon>Nematocera</taxon>
        <taxon>Sciaroidea</taxon>
        <taxon>Sciaridae</taxon>
        <taxon>Pseudolycoriella</taxon>
    </lineage>
</organism>
<keyword evidence="1" id="KW-0472">Membrane</keyword>
<dbReference type="PANTHER" id="PTHR43568">
    <property type="entry name" value="P PROTEIN"/>
    <property type="match status" value="1"/>
</dbReference>
<evidence type="ECO:0000313" key="2">
    <source>
        <dbReference type="EMBL" id="KAJ6597317.1"/>
    </source>
</evidence>
<dbReference type="AlphaFoldDB" id="A0A9Q0RTP1"/>
<sequence>NGTLIASSSNLVCIGVAEQHGYKFNFVKFMKIGFPLLLTNGFVASMYLIVFNVLPKWY</sequence>
<gene>
    <name evidence="2" type="primary">Oca2_0</name>
    <name evidence="2" type="ORF">Bhyg_18010</name>
</gene>
<name>A0A9Q0RTP1_9DIPT</name>
<evidence type="ECO:0000313" key="3">
    <source>
        <dbReference type="Proteomes" id="UP001151699"/>
    </source>
</evidence>
<reference evidence="2" key="1">
    <citation type="submission" date="2022-07" db="EMBL/GenBank/DDBJ databases">
        <authorList>
            <person name="Trinca V."/>
            <person name="Uliana J.V.C."/>
            <person name="Torres T.T."/>
            <person name="Ward R.J."/>
            <person name="Monesi N."/>
        </authorList>
    </citation>
    <scope>NUCLEOTIDE SEQUENCE</scope>
    <source>
        <strain evidence="2">HSMRA1968</strain>
        <tissue evidence="2">Whole embryos</tissue>
    </source>
</reference>
<comment type="caution">
    <text evidence="2">The sequence shown here is derived from an EMBL/GenBank/DDBJ whole genome shotgun (WGS) entry which is preliminary data.</text>
</comment>
<dbReference type="EMBL" id="WJQU01006390">
    <property type="protein sequence ID" value="KAJ6597317.1"/>
    <property type="molecule type" value="Genomic_DNA"/>
</dbReference>
<dbReference type="OrthoDB" id="442352at2759"/>
<protein>
    <submittedName>
        <fullName evidence="2">P protein</fullName>
    </submittedName>
</protein>
<dbReference type="PANTHER" id="PTHR43568:SF1">
    <property type="entry name" value="P PROTEIN"/>
    <property type="match status" value="1"/>
</dbReference>
<feature type="non-terminal residue" evidence="2">
    <location>
        <position position="58"/>
    </location>
</feature>
<keyword evidence="3" id="KW-1185">Reference proteome</keyword>
<dbReference type="Proteomes" id="UP001151699">
    <property type="component" value="Unassembled WGS sequence"/>
</dbReference>
<evidence type="ECO:0000256" key="1">
    <source>
        <dbReference type="SAM" id="Phobius"/>
    </source>
</evidence>
<keyword evidence="1" id="KW-0812">Transmembrane</keyword>
<dbReference type="InterPro" id="IPR051475">
    <property type="entry name" value="Diverse_Ion_Transporter"/>
</dbReference>
<keyword evidence="1" id="KW-1133">Transmembrane helix</keyword>
<proteinExistence type="predicted"/>